<dbReference type="AlphaFoldDB" id="A0A7C5I447"/>
<gene>
    <name evidence="1" type="ORF">ENL41_00460</name>
</gene>
<evidence type="ECO:0000313" key="1">
    <source>
        <dbReference type="EMBL" id="HHF57879.1"/>
    </source>
</evidence>
<reference evidence="1" key="1">
    <citation type="journal article" date="2020" name="mSystems">
        <title>Genome- and Community-Level Interaction Insights into Carbon Utilization and Element Cycling Functions of Hydrothermarchaeota in Hydrothermal Sediment.</title>
        <authorList>
            <person name="Zhou Z."/>
            <person name="Liu Y."/>
            <person name="Xu W."/>
            <person name="Pan J."/>
            <person name="Luo Z.H."/>
            <person name="Li M."/>
        </authorList>
    </citation>
    <scope>NUCLEOTIDE SEQUENCE [LARGE SCALE GENOMIC DNA]</scope>
    <source>
        <strain evidence="1">HyVt-94</strain>
    </source>
</reference>
<dbReference type="EMBL" id="DRTV01000035">
    <property type="protein sequence ID" value="HHF57879.1"/>
    <property type="molecule type" value="Genomic_DNA"/>
</dbReference>
<name>A0A7C5I447_UNCW3</name>
<sequence>MSRRIEASVSPPLEDLVAARASNRTPRHRTLPLIGNAEFYMREGKLVLRKKTSRMPSLPQQQAIRYCASQAKGKDFKSRAEVYEFFDKCMAEQGFPGK</sequence>
<dbReference type="Proteomes" id="UP000886014">
    <property type="component" value="Unassembled WGS sequence"/>
</dbReference>
<comment type="caution">
    <text evidence="1">The sequence shown here is derived from an EMBL/GenBank/DDBJ whole genome shotgun (WGS) entry which is preliminary data.</text>
</comment>
<proteinExistence type="predicted"/>
<accession>A0A7C5I447</accession>
<organism evidence="1">
    <name type="scientific">candidate division WOR-3 bacterium</name>
    <dbReference type="NCBI Taxonomy" id="2052148"/>
    <lineage>
        <taxon>Bacteria</taxon>
        <taxon>Bacteria division WOR-3</taxon>
    </lineage>
</organism>
<protein>
    <submittedName>
        <fullName evidence="1">Uncharacterized protein</fullName>
    </submittedName>
</protein>